<protein>
    <submittedName>
        <fullName evidence="1">Uncharacterized protein</fullName>
    </submittedName>
</protein>
<gene>
    <name evidence="1" type="ORF">TO10_v1_1540001</name>
</gene>
<name>A0A0S4WP63_RALSL</name>
<dbReference type="AlphaFoldDB" id="A0A0S4WP63"/>
<organism evidence="1">
    <name type="scientific">Ralstonia solanacearum</name>
    <name type="common">Pseudomonas solanacearum</name>
    <dbReference type="NCBI Taxonomy" id="305"/>
    <lineage>
        <taxon>Bacteria</taxon>
        <taxon>Pseudomonadati</taxon>
        <taxon>Pseudomonadota</taxon>
        <taxon>Betaproteobacteria</taxon>
        <taxon>Burkholderiales</taxon>
        <taxon>Burkholderiaceae</taxon>
        <taxon>Ralstonia</taxon>
        <taxon>Ralstonia solanacearum species complex</taxon>
    </lineage>
</organism>
<proteinExistence type="predicted"/>
<dbReference type="EMBL" id="LN899827">
    <property type="protein sequence ID" value="CUV48074.1"/>
    <property type="molecule type" value="Genomic_DNA"/>
</dbReference>
<reference evidence="1" key="1">
    <citation type="submission" date="2015-10" db="EMBL/GenBank/DDBJ databases">
        <authorList>
            <person name="Gilbert D.G."/>
        </authorList>
    </citation>
    <scope>NUCLEOTIDE SEQUENCE</scope>
    <source>
        <strain evidence="1">Phyl III-seqv23</strain>
    </source>
</reference>
<sequence length="167" mass="18194">MTETKTAESTPDDPDLQRILEELLAHDENITARAVVRHHPTLKAASSITRSPARSALLAQYQQRQTEFRRWQRRLPHQASATTAAALADKDLRIATLENQVQLLAASHLAMIKVVGELGGFSKWAAFYEHYAAARKQLEALGALPVASVTPLPSGPSPSDETPPPTA</sequence>
<accession>A0A0S4WP63</accession>
<evidence type="ECO:0000313" key="1">
    <source>
        <dbReference type="EMBL" id="CUV48074.1"/>
    </source>
</evidence>